<evidence type="ECO:0000259" key="1">
    <source>
        <dbReference type="Pfam" id="PF01370"/>
    </source>
</evidence>
<dbReference type="InterPro" id="IPR001509">
    <property type="entry name" value="Epimerase_deHydtase"/>
</dbReference>
<gene>
    <name evidence="2" type="ORF">DW322_05935</name>
</gene>
<sequence length="323" mass="34049">MPAPSYRRKIVSPIPLNDSLTTVDELHATVAGATGFLGTHITEQFRGAGIRVDGRARSTTPRLDVTDPATLRGVGDGAHVVVHAVSYTGPDPTLAQRVNAEGTRNLVEALSTLAHPPRLLYLSTIGVYGLGPHSMLHESDAVRDPVSPVSASRAEAEDTVLAAGGTVVRAAFVTGEQDRWLLPGLKRLVGALGAVIDDGDVPVSTISATRLAELVVRLALTPDWPAAAVFHAADPEPLRIRTLLERAAAEDPSFTIPERSVTLDRALAIAAERAVPERSIDLLGREHTYDATAIMRAVGVRAVGVRAAGSNPSINPTGIRRPS</sequence>
<reference evidence="2 3" key="1">
    <citation type="submission" date="2018-07" db="EMBL/GenBank/DDBJ databases">
        <title>Genome sequence of Rhodococcus rhodnii ATCC 35071 from Rhodnius prolixus.</title>
        <authorList>
            <person name="Patel V."/>
            <person name="Vogel K.J."/>
        </authorList>
    </citation>
    <scope>NUCLEOTIDE SEQUENCE [LARGE SCALE GENOMIC DNA]</scope>
    <source>
        <strain evidence="2 3">ATCC 35071</strain>
    </source>
</reference>
<organism evidence="2 3">
    <name type="scientific">Rhodococcus rhodnii</name>
    <dbReference type="NCBI Taxonomy" id="38312"/>
    <lineage>
        <taxon>Bacteria</taxon>
        <taxon>Bacillati</taxon>
        <taxon>Actinomycetota</taxon>
        <taxon>Actinomycetes</taxon>
        <taxon>Mycobacteriales</taxon>
        <taxon>Nocardiaceae</taxon>
        <taxon>Rhodococcus</taxon>
    </lineage>
</organism>
<name>A0A6P2CFY1_9NOCA</name>
<dbReference type="Gene3D" id="3.40.50.720">
    <property type="entry name" value="NAD(P)-binding Rossmann-like Domain"/>
    <property type="match status" value="1"/>
</dbReference>
<dbReference type="EMBL" id="QRCM01000001">
    <property type="protein sequence ID" value="TXG89838.1"/>
    <property type="molecule type" value="Genomic_DNA"/>
</dbReference>
<protein>
    <submittedName>
        <fullName evidence="2">NAD-dependent epimerase/dehydratase family protein</fullName>
    </submittedName>
</protein>
<feature type="domain" description="NAD-dependent epimerase/dehydratase" evidence="1">
    <location>
        <begin position="29"/>
        <end position="164"/>
    </location>
</feature>
<dbReference type="InterPro" id="IPR036291">
    <property type="entry name" value="NAD(P)-bd_dom_sf"/>
</dbReference>
<proteinExistence type="predicted"/>
<dbReference type="PANTHER" id="PTHR48079">
    <property type="entry name" value="PROTEIN YEEZ"/>
    <property type="match status" value="1"/>
</dbReference>
<evidence type="ECO:0000313" key="2">
    <source>
        <dbReference type="EMBL" id="TXG89838.1"/>
    </source>
</evidence>
<evidence type="ECO:0000313" key="3">
    <source>
        <dbReference type="Proteomes" id="UP000471120"/>
    </source>
</evidence>
<dbReference type="Pfam" id="PF01370">
    <property type="entry name" value="Epimerase"/>
    <property type="match status" value="1"/>
</dbReference>
<dbReference type="GO" id="GO:0005737">
    <property type="term" value="C:cytoplasm"/>
    <property type="evidence" value="ECO:0007669"/>
    <property type="project" value="TreeGrafter"/>
</dbReference>
<dbReference type="Proteomes" id="UP000471120">
    <property type="component" value="Unassembled WGS sequence"/>
</dbReference>
<comment type="caution">
    <text evidence="2">The sequence shown here is derived from an EMBL/GenBank/DDBJ whole genome shotgun (WGS) entry which is preliminary data.</text>
</comment>
<dbReference type="PANTHER" id="PTHR48079:SF6">
    <property type="entry name" value="NAD(P)-BINDING DOMAIN-CONTAINING PROTEIN-RELATED"/>
    <property type="match status" value="1"/>
</dbReference>
<dbReference type="AlphaFoldDB" id="A0A6P2CFY1"/>
<dbReference type="InterPro" id="IPR051783">
    <property type="entry name" value="NAD(P)-dependent_oxidoreduct"/>
</dbReference>
<dbReference type="SUPFAM" id="SSF51735">
    <property type="entry name" value="NAD(P)-binding Rossmann-fold domains"/>
    <property type="match status" value="1"/>
</dbReference>
<dbReference type="GO" id="GO:0004029">
    <property type="term" value="F:aldehyde dehydrogenase (NAD+) activity"/>
    <property type="evidence" value="ECO:0007669"/>
    <property type="project" value="TreeGrafter"/>
</dbReference>
<accession>A0A6P2CFY1</accession>